<dbReference type="RefSeq" id="YP_010763191.1">
    <property type="nucleotide sequence ID" value="NC_073610.1"/>
</dbReference>
<accession>A0A9E6Q6J2</accession>
<dbReference type="KEGG" id="vg:80099910"/>
<reference evidence="1 2" key="1">
    <citation type="journal article" date="2022" name="Future Microbiol.">
        <title>Characterization and in vitro testing of newly isolated lytic bacteriophages for the biocontrol of Pseudomonas aeruginosa.</title>
        <authorList>
            <person name="Harada L.K."/>
            <person name="Silva E.C."/>
            <person name="Rossi F.P."/>
            <person name="Cieza B."/>
            <person name="Oliveira T.J."/>
            <person name="Pereira C."/>
            <person name="Tomazetto G."/>
            <person name="Silva B.B."/>
            <person name="Squina F.M."/>
            <person name="Vila M.M."/>
            <person name="Setubal J.C."/>
            <person name="Ha T."/>
            <person name="da Silva A.M."/>
            <person name="Balcao V.M."/>
        </authorList>
    </citation>
    <scope>NUCLEOTIDE SEQUENCE [LARGE SCALE GENOMIC DNA]</scope>
</reference>
<keyword evidence="2" id="KW-1185">Reference proteome</keyword>
<evidence type="ECO:0000313" key="1">
    <source>
        <dbReference type="EMBL" id="QYC95151.1"/>
    </source>
</evidence>
<protein>
    <submittedName>
        <fullName evidence="1">Uncharacterized protein</fullName>
    </submittedName>
</protein>
<evidence type="ECO:0000313" key="2">
    <source>
        <dbReference type="Proteomes" id="UP001054841"/>
    </source>
</evidence>
<dbReference type="EMBL" id="MW526259">
    <property type="protein sequence ID" value="QYC95151.1"/>
    <property type="molecule type" value="Genomic_DNA"/>
</dbReference>
<proteinExistence type="predicted"/>
<organism evidence="1 2">
    <name type="scientific">Pseudomonas phage PhL_UNISO_PA-DSM_ph0034</name>
    <dbReference type="NCBI Taxonomy" id="2812900"/>
    <lineage>
        <taxon>Viruses</taxon>
        <taxon>Duplodnaviria</taxon>
        <taxon>Heunggongvirae</taxon>
        <taxon>Uroviricota</taxon>
        <taxon>Caudoviricetes</taxon>
        <taxon>Vandenendeviridae</taxon>
        <taxon>Skurskavirinae</taxon>
        <taxon>Pakpunavirus</taxon>
        <taxon>Pakpunavirus ph0034</taxon>
    </lineage>
</organism>
<name>A0A9E6Q6J2_9CAUD</name>
<dbReference type="GeneID" id="80099910"/>
<dbReference type="Proteomes" id="UP001054841">
    <property type="component" value="Segment"/>
</dbReference>
<sequence length="78" mass="9002">MREKFLKIMRKLPIRVRASLVMAWIALFFWLPVATALIVGILEFFDNAKEELRNGYSVLIEVAKGAYQCIKTGKELEL</sequence>